<feature type="transmembrane region" description="Helical" evidence="3">
    <location>
        <begin position="314"/>
        <end position="334"/>
    </location>
</feature>
<keyword evidence="1" id="KW-0175">Coiled coil</keyword>
<feature type="coiled-coil region" evidence="1">
    <location>
        <begin position="546"/>
        <end position="588"/>
    </location>
</feature>
<dbReference type="Proteomes" id="UP000224003">
    <property type="component" value="Unassembled WGS sequence"/>
</dbReference>
<gene>
    <name evidence="5" type="ORF">COJ15_30060</name>
</gene>
<feature type="compositionally biased region" description="Polar residues" evidence="2">
    <location>
        <begin position="830"/>
        <end position="844"/>
    </location>
</feature>
<keyword evidence="3" id="KW-0812">Transmembrane</keyword>
<feature type="transmembrane region" description="Helical" evidence="3">
    <location>
        <begin position="346"/>
        <end position="366"/>
    </location>
</feature>
<keyword evidence="3" id="KW-0472">Membrane</keyword>
<reference evidence="5 6" key="1">
    <citation type="submission" date="2017-09" db="EMBL/GenBank/DDBJ databases">
        <title>Large-scale bioinformatics analysis of Bacillus genomes uncovers conserved roles of natural products in bacterial physiology.</title>
        <authorList>
            <consortium name="Agbiome Team Llc"/>
            <person name="Bleich R.M."/>
            <person name="Grubbs K.J."/>
            <person name="Santa Maria K.C."/>
            <person name="Allen S.E."/>
            <person name="Farag S."/>
            <person name="Shank E.A."/>
            <person name="Bowers A."/>
        </authorList>
    </citation>
    <scope>NUCLEOTIDE SEQUENCE [LARGE SCALE GENOMIC DNA]</scope>
    <source>
        <strain evidence="5 6">AFS085496</strain>
    </source>
</reference>
<feature type="transmembrane region" description="Helical" evidence="3">
    <location>
        <begin position="378"/>
        <end position="396"/>
    </location>
</feature>
<protein>
    <submittedName>
        <fullName evidence="5">Uncharacterized protein</fullName>
    </submittedName>
</protein>
<keyword evidence="4" id="KW-0732">Signal</keyword>
<feature type="signal peptide" evidence="4">
    <location>
        <begin position="1"/>
        <end position="33"/>
    </location>
</feature>
<evidence type="ECO:0000256" key="3">
    <source>
        <dbReference type="SAM" id="Phobius"/>
    </source>
</evidence>
<feature type="coiled-coil region" evidence="1">
    <location>
        <begin position="647"/>
        <end position="674"/>
    </location>
</feature>
<feature type="transmembrane region" description="Helical" evidence="3">
    <location>
        <begin position="205"/>
        <end position="223"/>
    </location>
</feature>
<evidence type="ECO:0000313" key="5">
    <source>
        <dbReference type="EMBL" id="PFJ30981.1"/>
    </source>
</evidence>
<comment type="caution">
    <text evidence="5">The sequence shown here is derived from an EMBL/GenBank/DDBJ whole genome shotgun (WGS) entry which is preliminary data.</text>
</comment>
<feature type="coiled-coil region" evidence="1">
    <location>
        <begin position="461"/>
        <end position="498"/>
    </location>
</feature>
<evidence type="ECO:0000256" key="1">
    <source>
        <dbReference type="SAM" id="Coils"/>
    </source>
</evidence>
<name>A0A9X6WHH9_BACTU</name>
<organism evidence="5 6">
    <name type="scientific">Bacillus thuringiensis</name>
    <dbReference type="NCBI Taxonomy" id="1428"/>
    <lineage>
        <taxon>Bacteria</taxon>
        <taxon>Bacillati</taxon>
        <taxon>Bacillota</taxon>
        <taxon>Bacilli</taxon>
        <taxon>Bacillales</taxon>
        <taxon>Bacillaceae</taxon>
        <taxon>Bacillus</taxon>
        <taxon>Bacillus cereus group</taxon>
    </lineage>
</organism>
<feature type="compositionally biased region" description="Polar residues" evidence="2">
    <location>
        <begin position="1600"/>
        <end position="1614"/>
    </location>
</feature>
<dbReference type="EMBL" id="NUVX01000070">
    <property type="protein sequence ID" value="PFJ30981.1"/>
    <property type="molecule type" value="Genomic_DNA"/>
</dbReference>
<feature type="region of interest" description="Disordered" evidence="2">
    <location>
        <begin position="830"/>
        <end position="851"/>
    </location>
</feature>
<evidence type="ECO:0000256" key="2">
    <source>
        <dbReference type="SAM" id="MobiDB-lite"/>
    </source>
</evidence>
<feature type="transmembrane region" description="Helical" evidence="3">
    <location>
        <begin position="284"/>
        <end position="308"/>
    </location>
</feature>
<feature type="transmembrane region" description="Helical" evidence="3">
    <location>
        <begin position="170"/>
        <end position="193"/>
    </location>
</feature>
<keyword evidence="3" id="KW-1133">Transmembrane helix</keyword>
<evidence type="ECO:0000313" key="6">
    <source>
        <dbReference type="Proteomes" id="UP000224003"/>
    </source>
</evidence>
<feature type="chain" id="PRO_5040774555" evidence="4">
    <location>
        <begin position="34"/>
        <end position="1621"/>
    </location>
</feature>
<feature type="transmembrane region" description="Helical" evidence="3">
    <location>
        <begin position="251"/>
        <end position="272"/>
    </location>
</feature>
<evidence type="ECO:0000256" key="4">
    <source>
        <dbReference type="SAM" id="SignalP"/>
    </source>
</evidence>
<dbReference type="RefSeq" id="WP_098517466.1">
    <property type="nucleotide sequence ID" value="NZ_NUVX01000070.1"/>
</dbReference>
<feature type="region of interest" description="Disordered" evidence="2">
    <location>
        <begin position="1600"/>
        <end position="1621"/>
    </location>
</feature>
<sequence length="1621" mass="176458">MKTEKKKFLKKALTTAFLTTVVLPLLSPFSNISNNNDVVFADTPETEKKLITAPGFFTKQYSVNMGNCKYHQKKAKEFKEAEKEKIKKGDGYSEKLEDSFDESEKSKGRETKAVNELMGSAADSVVSSEDSKQPDKGIFGLGCAQFNFMQLLSRIIEPVNITQSSVIMSLVYKFQIVALGLGVLLVAIFGMYYALGNETTDPIRFLIRGFFTLWFVYYLPYFAQDILNVNNMITFWISTDNIPSATDSGHAVASGVLIAFVGATNIIIQAWATAMAFGSILPGVLFVGLLIFIIVVGFLVKQLVTIMFWWYSRLLMLIFLVMLGPLFMIMMILPKTASYGQKWIRYFVGETFTQTSMVIGFYFASYILGNLGTLNAEVGMNLLGDTLLLYGIYLLMSRIPHISKNHIGGADIGGLSFADARHVGNTVGDFMQKAGFAMAGNWARGKMAKTIQPDRDRRAALERKAKQNDITDEEKAELNNLTDKLANIERREEFANRMGTAMLNGSFKQAMGDVNEIRRKADEKAKAKFGADNIYEDGKSYGKKLLGDSDNSLEEAKNDIEKAKNEEFNKYKNAVSRINNNEQRAKEQGDNYKPEEFEAQREAEERKYNKALGEINSRDPENEARKIREKSREHLEKMAEGMVGNGFENQMERRAAISKKADELEKMLRGEMKEDAIKKAAERKEAQGKVGIGANQVVQAMNMGVNELSEKLQEQGMSKEQADANAAQALQKMSQLDEIKKANRKQLKTHEANPNEIKGKQLEKLTGVLSDIGKLESEINDLTGNIPSQKVAEAFNGSVGAVSNLLQEKGKLSAEEATKRAKEIVPQQLKANSLSSQLPKNNENLTEEQKQNKEELAKTMSKISELSGGISNDAIKKATDNGFQGITESLKKQGHSQETAQVQATNLGQLHNKIESLKNENSEILSLNSSDLTRDELNKKQAVISEISNLKSSMATQGGGLNTSDVQKTLEPHMGTINKAKEDYNNLIENNREALGNSAKTYGENAIAAAAIANNGGINSVINNTSGSGTQAVAQYLEGMGAGQSSINIAKGIETLGQVQSMVGKTGDDNSKVFAQHLSSIENGTVTPEVLQGIQELGGGIRAEMDYLHSPSVSGSGATKSAIVSNFVDAAKSSINSTNMSMQAKEEFGRVIGEAVFEDYKQTGSVSKKFEGASTSVGSGINFVESVANKELNIPQVTHMFEEAGFDNPKEAAQQFVNHSPEIQNVITDTMQSGNTNSANFQASFEKATQGMDSSIQNGVKTAVWKEISKGHSMETRTGHAFEVGQTPVQTISGMSSGTIGQEEFVESLVNNSVPNAPEVGAAIYENAPQFEAAMNTVLQTTTPNKAQFTETVAPLLNNVEAPVAQSIVSTLWDGVSKDSSMNATVASRTTQALGSSPVSYVQEIASGNINSEVVIESFENSAVPNAGEAGRVLVESAPEIAETLTFTLNSESPNGNLFREDVAATLVTGGMDSKVANSVAGSMWTDAASNISMDSRFDNSWESTSTVIEQLASPEVDMEVIVNSMTESMEQNAIPDAKGTAIAMRDNAEKIKEVIEVTMAADKPSMETAKTELTGILSGVKNTETKQSLINSILKDITQKMTGNKNQTKNTTSGKDKENQ</sequence>
<proteinExistence type="predicted"/>
<accession>A0A9X6WHH9</accession>